<dbReference type="RefSeq" id="WP_111242775.1">
    <property type="nucleotide sequence ID" value="NZ_AP023358.1"/>
</dbReference>
<sequence length="101" mass="10706">MYAWIWRKLPFGLPGKLAGSLLLATTAVALLWYVVFPWAEPLLPFTGSDVQVTENTGVPGDGTPGDGTPGGGPADDAPSGDEHDLPYDTERNNSPPPNEDE</sequence>
<evidence type="ECO:0000256" key="2">
    <source>
        <dbReference type="SAM" id="Phobius"/>
    </source>
</evidence>
<feature type="transmembrane region" description="Helical" evidence="2">
    <location>
        <begin position="21"/>
        <end position="39"/>
    </location>
</feature>
<proteinExistence type="predicted"/>
<dbReference type="AlphaFoldDB" id="A0A2W2CIH7"/>
<name>A0A2W2CIH7_9ACTN</name>
<organism evidence="3 4">
    <name type="scientific">Micromonospora endophytica</name>
    <dbReference type="NCBI Taxonomy" id="515350"/>
    <lineage>
        <taxon>Bacteria</taxon>
        <taxon>Bacillati</taxon>
        <taxon>Actinomycetota</taxon>
        <taxon>Actinomycetes</taxon>
        <taxon>Micromonosporales</taxon>
        <taxon>Micromonosporaceae</taxon>
        <taxon>Micromonospora</taxon>
    </lineage>
</organism>
<keyword evidence="4" id="KW-1185">Reference proteome</keyword>
<gene>
    <name evidence="3" type="ORF">C1I93_08985</name>
</gene>
<dbReference type="Proteomes" id="UP000248627">
    <property type="component" value="Unassembled WGS sequence"/>
</dbReference>
<feature type="compositionally biased region" description="Gly residues" evidence="1">
    <location>
        <begin position="59"/>
        <end position="73"/>
    </location>
</feature>
<keyword evidence="2" id="KW-0812">Transmembrane</keyword>
<evidence type="ECO:0000313" key="3">
    <source>
        <dbReference type="EMBL" id="PZF98372.1"/>
    </source>
</evidence>
<accession>A0A2W2CIH7</accession>
<reference evidence="3 4" key="1">
    <citation type="submission" date="2018-01" db="EMBL/GenBank/DDBJ databases">
        <title>Draft genome sequence of Jishengella endophytica.</title>
        <authorList>
            <person name="Sahin N."/>
            <person name="Ay H."/>
            <person name="Saygin H."/>
        </authorList>
    </citation>
    <scope>NUCLEOTIDE SEQUENCE [LARGE SCALE GENOMIC DNA]</scope>
    <source>
        <strain evidence="3 4">DSM 45430</strain>
    </source>
</reference>
<dbReference type="EMBL" id="POTX01000041">
    <property type="protein sequence ID" value="PZF98372.1"/>
    <property type="molecule type" value="Genomic_DNA"/>
</dbReference>
<keyword evidence="2" id="KW-1133">Transmembrane helix</keyword>
<comment type="caution">
    <text evidence="3">The sequence shown here is derived from an EMBL/GenBank/DDBJ whole genome shotgun (WGS) entry which is preliminary data.</text>
</comment>
<evidence type="ECO:0000256" key="1">
    <source>
        <dbReference type="SAM" id="MobiDB-lite"/>
    </source>
</evidence>
<protein>
    <submittedName>
        <fullName evidence="3">Uncharacterized protein</fullName>
    </submittedName>
</protein>
<feature type="region of interest" description="Disordered" evidence="1">
    <location>
        <begin position="49"/>
        <end position="101"/>
    </location>
</feature>
<evidence type="ECO:0000313" key="4">
    <source>
        <dbReference type="Proteomes" id="UP000248627"/>
    </source>
</evidence>
<keyword evidence="2" id="KW-0472">Membrane</keyword>
<feature type="compositionally biased region" description="Basic and acidic residues" evidence="1">
    <location>
        <begin position="80"/>
        <end position="91"/>
    </location>
</feature>